<evidence type="ECO:0000256" key="7">
    <source>
        <dbReference type="SAM" id="Phobius"/>
    </source>
</evidence>
<dbReference type="PANTHER" id="PTHR11238:SF9">
    <property type="entry name" value="PROMININ, ISOFORM D"/>
    <property type="match status" value="1"/>
</dbReference>
<name>A0AAV5V4K8_9BILA</name>
<evidence type="ECO:0000313" key="10">
    <source>
        <dbReference type="Proteomes" id="UP001432322"/>
    </source>
</evidence>
<keyword evidence="6" id="KW-0325">Glycoprotein</keyword>
<keyword evidence="3 7" id="KW-0812">Transmembrane</keyword>
<comment type="caution">
    <text evidence="9">The sequence shown here is derived from an EMBL/GenBank/DDBJ whole genome shotgun (WGS) entry which is preliminary data.</text>
</comment>
<feature type="non-terminal residue" evidence="9">
    <location>
        <position position="557"/>
    </location>
</feature>
<sequence>SFLSVAVAILMYVMSVGSFEDGVRASPEHFDTVLRNVQGFAEGAVDEINCSVDGGLKEISKKITTLPALVVEEIEKTQLMENLRKYDYTAIEASLAADKEKIDKIIESLKRAARLMGSNTGGSIQITAALTTYSFLQSQLPTATTGIQALGEKVAALRTTLSTTVNDNVGTLIDTANNKLPEMSRKVAEMTDNVKEEVSNAALKAQSYLDKFNTTLDNHEKLFDTAISGLHSIVILPGVVALFTATIAFLIGFCFVFKNKSLPSKGCCSASCTLITLSIFLLALVSVVIIAASLFMTVGYGARLVCQPLFHDEQLKALETIDSLLPKFSLQSMKPGISVSLSLSEVMKSCKNEEPFLRAVKGNELIDARMIEGAFDRDQLTHQLESAIDGVAIPEQDPAVLVKLTTALDLGIGYPLVQPLDEAEKVEAAQIRYIVEAMKKLSGSLKPTLGKCKELVESAKTFTDATAIEDMLKTTMTAFVDQIYGDLVSTVDTLTTTMLNNSASCLPIYRSYKDVGDIVCQEIAGGAQGMWAAAGLAALSLISTIVAVFCIASVLRS</sequence>
<proteinExistence type="inferred from homology"/>
<evidence type="ECO:0000256" key="6">
    <source>
        <dbReference type="ARBA" id="ARBA00023180"/>
    </source>
</evidence>
<keyword evidence="5 7" id="KW-0472">Membrane</keyword>
<dbReference type="GO" id="GO:0016020">
    <property type="term" value="C:membrane"/>
    <property type="evidence" value="ECO:0007669"/>
    <property type="project" value="UniProtKB-SubCell"/>
</dbReference>
<dbReference type="AlphaFoldDB" id="A0AAV5V4K8"/>
<gene>
    <name evidence="9" type="ORF">PFISCL1PPCAC_4495</name>
</gene>
<keyword evidence="4 7" id="KW-1133">Transmembrane helix</keyword>
<feature type="transmembrane region" description="Helical" evidence="7">
    <location>
        <begin position="530"/>
        <end position="555"/>
    </location>
</feature>
<dbReference type="Proteomes" id="UP001432322">
    <property type="component" value="Unassembled WGS sequence"/>
</dbReference>
<feature type="transmembrane region" description="Helical" evidence="7">
    <location>
        <begin position="234"/>
        <end position="257"/>
    </location>
</feature>
<dbReference type="PANTHER" id="PTHR11238">
    <property type="entry name" value="PROMININ ISOFORM D-RELATED"/>
    <property type="match status" value="1"/>
</dbReference>
<comment type="similarity">
    <text evidence="2">Belongs to the prominin family.</text>
</comment>
<protein>
    <submittedName>
        <fullName evidence="9">Uncharacterized protein</fullName>
    </submittedName>
</protein>
<evidence type="ECO:0000256" key="2">
    <source>
        <dbReference type="ARBA" id="ARBA00006058"/>
    </source>
</evidence>
<evidence type="ECO:0000256" key="5">
    <source>
        <dbReference type="ARBA" id="ARBA00023136"/>
    </source>
</evidence>
<feature type="non-terminal residue" evidence="9">
    <location>
        <position position="1"/>
    </location>
</feature>
<dbReference type="EMBL" id="BTSY01000002">
    <property type="protein sequence ID" value="GMT13198.1"/>
    <property type="molecule type" value="Genomic_DNA"/>
</dbReference>
<evidence type="ECO:0000313" key="9">
    <source>
        <dbReference type="EMBL" id="GMT13198.1"/>
    </source>
</evidence>
<dbReference type="Pfam" id="PF05478">
    <property type="entry name" value="Prominin"/>
    <property type="match status" value="1"/>
</dbReference>
<feature type="chain" id="PRO_5043383381" evidence="8">
    <location>
        <begin position="19"/>
        <end position="557"/>
    </location>
</feature>
<reference evidence="9" key="1">
    <citation type="submission" date="2023-10" db="EMBL/GenBank/DDBJ databases">
        <title>Genome assembly of Pristionchus species.</title>
        <authorList>
            <person name="Yoshida K."/>
            <person name="Sommer R.J."/>
        </authorList>
    </citation>
    <scope>NUCLEOTIDE SEQUENCE</scope>
    <source>
        <strain evidence="9">RS5133</strain>
    </source>
</reference>
<comment type="subcellular location">
    <subcellularLocation>
        <location evidence="1">Membrane</location>
        <topology evidence="1">Multi-pass membrane protein</topology>
    </subcellularLocation>
</comment>
<keyword evidence="10" id="KW-1185">Reference proteome</keyword>
<keyword evidence="8" id="KW-0732">Signal</keyword>
<dbReference type="InterPro" id="IPR008795">
    <property type="entry name" value="Prominin"/>
</dbReference>
<evidence type="ECO:0000256" key="4">
    <source>
        <dbReference type="ARBA" id="ARBA00022989"/>
    </source>
</evidence>
<evidence type="ECO:0000256" key="8">
    <source>
        <dbReference type="SAM" id="SignalP"/>
    </source>
</evidence>
<evidence type="ECO:0000256" key="3">
    <source>
        <dbReference type="ARBA" id="ARBA00022692"/>
    </source>
</evidence>
<feature type="transmembrane region" description="Helical" evidence="7">
    <location>
        <begin position="269"/>
        <end position="296"/>
    </location>
</feature>
<organism evidence="9 10">
    <name type="scientific">Pristionchus fissidentatus</name>
    <dbReference type="NCBI Taxonomy" id="1538716"/>
    <lineage>
        <taxon>Eukaryota</taxon>
        <taxon>Metazoa</taxon>
        <taxon>Ecdysozoa</taxon>
        <taxon>Nematoda</taxon>
        <taxon>Chromadorea</taxon>
        <taxon>Rhabditida</taxon>
        <taxon>Rhabditina</taxon>
        <taxon>Diplogasteromorpha</taxon>
        <taxon>Diplogasteroidea</taxon>
        <taxon>Neodiplogasteridae</taxon>
        <taxon>Pristionchus</taxon>
    </lineage>
</organism>
<evidence type="ECO:0000256" key="1">
    <source>
        <dbReference type="ARBA" id="ARBA00004141"/>
    </source>
</evidence>
<accession>A0AAV5V4K8</accession>
<feature type="signal peptide" evidence="8">
    <location>
        <begin position="1"/>
        <end position="18"/>
    </location>
</feature>